<evidence type="ECO:0000313" key="2">
    <source>
        <dbReference type="EMBL" id="ART31814.1"/>
    </source>
</evidence>
<reference evidence="2" key="1">
    <citation type="submission" date="2017-03" db="EMBL/GenBank/DDBJ databases">
        <title>The mitochondrial genome of the carnivorous plant Utricularia reniformis (Lentibulariaceae): structure, comparative analysis and evolutionary landmarks.</title>
        <authorList>
            <person name="Silva S.R."/>
            <person name="Alvarenga D.O."/>
            <person name="Michael T.P."/>
            <person name="Miranda V.F.O."/>
            <person name="Varani A.M."/>
        </authorList>
    </citation>
    <scope>NUCLEOTIDE SEQUENCE</scope>
</reference>
<dbReference type="EMBL" id="KY774314">
    <property type="protein sequence ID" value="ART31814.1"/>
    <property type="molecule type" value="Genomic_DNA"/>
</dbReference>
<keyword evidence="2" id="KW-0496">Mitochondrion</keyword>
<evidence type="ECO:0000256" key="1">
    <source>
        <dbReference type="SAM" id="MobiDB-lite"/>
    </source>
</evidence>
<proteinExistence type="predicted"/>
<sequence length="51" mass="6053">MNSLVMDTHKHRFEDLYRMMEAFTRNLKRVLPPEPTDPPLRTSGHRQTTCP</sequence>
<gene>
    <name evidence="2" type="ORF">AEK19_MT1630</name>
</gene>
<feature type="region of interest" description="Disordered" evidence="1">
    <location>
        <begin position="28"/>
        <end position="51"/>
    </location>
</feature>
<accession>A0A1Y0B348</accession>
<dbReference type="AlphaFoldDB" id="A0A1Y0B348"/>
<organism evidence="2">
    <name type="scientific">Utricularia reniformis</name>
    <dbReference type="NCBI Taxonomy" id="192314"/>
    <lineage>
        <taxon>Eukaryota</taxon>
        <taxon>Viridiplantae</taxon>
        <taxon>Streptophyta</taxon>
        <taxon>Embryophyta</taxon>
        <taxon>Tracheophyta</taxon>
        <taxon>Spermatophyta</taxon>
        <taxon>Magnoliopsida</taxon>
        <taxon>eudicotyledons</taxon>
        <taxon>Gunneridae</taxon>
        <taxon>Pentapetalae</taxon>
        <taxon>asterids</taxon>
        <taxon>lamiids</taxon>
        <taxon>Lamiales</taxon>
        <taxon>Lentibulariaceae</taxon>
        <taxon>Utricularia</taxon>
    </lineage>
</organism>
<protein>
    <submittedName>
        <fullName evidence="2">Uncharacterized protein</fullName>
    </submittedName>
</protein>
<geneLocation type="mitochondrion" evidence="2"/>
<name>A0A1Y0B348_9LAMI</name>